<accession>A0A3B3QSK6</accession>
<organism evidence="1 2">
    <name type="scientific">Paramormyrops kingsleyae</name>
    <dbReference type="NCBI Taxonomy" id="1676925"/>
    <lineage>
        <taxon>Eukaryota</taxon>
        <taxon>Metazoa</taxon>
        <taxon>Chordata</taxon>
        <taxon>Craniata</taxon>
        <taxon>Vertebrata</taxon>
        <taxon>Euteleostomi</taxon>
        <taxon>Actinopterygii</taxon>
        <taxon>Neopterygii</taxon>
        <taxon>Teleostei</taxon>
        <taxon>Osteoglossocephala</taxon>
        <taxon>Osteoglossomorpha</taxon>
        <taxon>Osteoglossiformes</taxon>
        <taxon>Mormyridae</taxon>
        <taxon>Paramormyrops</taxon>
    </lineage>
</organism>
<evidence type="ECO:0008006" key="3">
    <source>
        <dbReference type="Google" id="ProtNLM"/>
    </source>
</evidence>
<dbReference type="Proteomes" id="UP000261540">
    <property type="component" value="Unplaced"/>
</dbReference>
<dbReference type="Ensembl" id="ENSPKIT00000032471.1">
    <property type="protein sequence ID" value="ENSPKIP00000008391.1"/>
    <property type="gene ID" value="ENSPKIG00000023906.1"/>
</dbReference>
<reference evidence="1" key="2">
    <citation type="submission" date="2025-09" db="UniProtKB">
        <authorList>
            <consortium name="Ensembl"/>
        </authorList>
    </citation>
    <scope>IDENTIFICATION</scope>
</reference>
<keyword evidence="2" id="KW-1185">Reference proteome</keyword>
<name>A0A3B3QSK6_9TELE</name>
<proteinExistence type="predicted"/>
<evidence type="ECO:0000313" key="1">
    <source>
        <dbReference type="Ensembl" id="ENSPKIP00000008391.1"/>
    </source>
</evidence>
<dbReference type="GeneTree" id="ENSGT00940000165756"/>
<dbReference type="AlphaFoldDB" id="A0A3B3QSK6"/>
<sequence>KEVVGKIDNYHPHFLSTSQSRRLLTTRNIFLQFLDANQIEPGRRRSVFLSVVGPKVFALLKDLISPKTFGEVSLSGLLEVLRNFYTQKKNVLAERFAFRSRQQQPGETFADYIASLKGLAATCDFVANLEDQLRDQFVCGTSSRELRWKLLGAAGGEGLAWQKMVEITNSFECTNAGLESMQKGQISSQLRTDHVGVCRDGRFGDKPCPPCEILCLSNENI</sequence>
<dbReference type="PANTHER" id="PTHR33198">
    <property type="entry name" value="ANK_REP_REGION DOMAIN-CONTAINING PROTEIN-RELATED"/>
    <property type="match status" value="1"/>
</dbReference>
<protein>
    <recommendedName>
        <fullName evidence="3">Retrotransposon gag domain-containing protein</fullName>
    </recommendedName>
</protein>
<evidence type="ECO:0000313" key="2">
    <source>
        <dbReference type="Proteomes" id="UP000261540"/>
    </source>
</evidence>
<dbReference type="PANTHER" id="PTHR33198:SF19">
    <property type="entry name" value="CCHC-TYPE DOMAIN-CONTAINING PROTEIN"/>
    <property type="match status" value="1"/>
</dbReference>
<reference evidence="1" key="1">
    <citation type="submission" date="2025-08" db="UniProtKB">
        <authorList>
            <consortium name="Ensembl"/>
        </authorList>
    </citation>
    <scope>IDENTIFICATION</scope>
</reference>